<proteinExistence type="predicted"/>
<dbReference type="AlphaFoldDB" id="A0AA35JYD0"/>
<gene>
    <name evidence="1" type="ORF">PODLI_1B013284</name>
</gene>
<protein>
    <submittedName>
        <fullName evidence="1">Uncharacterized protein</fullName>
    </submittedName>
</protein>
<dbReference type="Proteomes" id="UP001178461">
    <property type="component" value="Chromosome 2"/>
</dbReference>
<accession>A0AA35JYD0</accession>
<organism evidence="1 2">
    <name type="scientific">Podarcis lilfordi</name>
    <name type="common">Lilford's wall lizard</name>
    <dbReference type="NCBI Taxonomy" id="74358"/>
    <lineage>
        <taxon>Eukaryota</taxon>
        <taxon>Metazoa</taxon>
        <taxon>Chordata</taxon>
        <taxon>Craniata</taxon>
        <taxon>Vertebrata</taxon>
        <taxon>Euteleostomi</taxon>
        <taxon>Lepidosauria</taxon>
        <taxon>Squamata</taxon>
        <taxon>Bifurcata</taxon>
        <taxon>Unidentata</taxon>
        <taxon>Episquamata</taxon>
        <taxon>Laterata</taxon>
        <taxon>Lacertibaenia</taxon>
        <taxon>Lacertidae</taxon>
        <taxon>Podarcis</taxon>
    </lineage>
</organism>
<keyword evidence="2" id="KW-1185">Reference proteome</keyword>
<dbReference type="EMBL" id="OX395127">
    <property type="protein sequence ID" value="CAI5767494.1"/>
    <property type="molecule type" value="Genomic_DNA"/>
</dbReference>
<evidence type="ECO:0000313" key="2">
    <source>
        <dbReference type="Proteomes" id="UP001178461"/>
    </source>
</evidence>
<evidence type="ECO:0000313" key="1">
    <source>
        <dbReference type="EMBL" id="CAI5767494.1"/>
    </source>
</evidence>
<name>A0AA35JYD0_9SAUR</name>
<sequence>MNGENIWLRWMNKGRQFVATKRRMHQHCSLSCPVQMVSKWERSAPCCSWEGCLPFKQMPLTLISTLKNLLLLHKLLILVSFPCGMPTHKKDSKYVQFHSFGV</sequence>
<reference evidence="1" key="1">
    <citation type="submission" date="2022-12" db="EMBL/GenBank/DDBJ databases">
        <authorList>
            <person name="Alioto T."/>
            <person name="Alioto T."/>
            <person name="Gomez Garrido J."/>
        </authorList>
    </citation>
    <scope>NUCLEOTIDE SEQUENCE</scope>
</reference>